<feature type="domain" description="DNA mismatch repair protein S5" evidence="7">
    <location>
        <begin position="207"/>
        <end position="325"/>
    </location>
</feature>
<dbReference type="InterPro" id="IPR038973">
    <property type="entry name" value="MutL/Mlh/Pms-like"/>
</dbReference>
<dbReference type="InterPro" id="IPR013507">
    <property type="entry name" value="DNA_mismatch_S5_2-like"/>
</dbReference>
<dbReference type="HAMAP" id="MF_00149">
    <property type="entry name" value="DNA_mis_repair"/>
    <property type="match status" value="1"/>
</dbReference>
<dbReference type="PANTHER" id="PTHR10073">
    <property type="entry name" value="DNA MISMATCH REPAIR PROTEIN MLH, PMS, MUTL"/>
    <property type="match status" value="1"/>
</dbReference>
<dbReference type="GO" id="GO:0005524">
    <property type="term" value="F:ATP binding"/>
    <property type="evidence" value="ECO:0007669"/>
    <property type="project" value="InterPro"/>
</dbReference>
<dbReference type="Gene3D" id="3.30.1370.100">
    <property type="entry name" value="MutL, C-terminal domain, regulatory subdomain"/>
    <property type="match status" value="1"/>
</dbReference>
<evidence type="ECO:0000259" key="7">
    <source>
        <dbReference type="SMART" id="SM01340"/>
    </source>
</evidence>
<evidence type="ECO:0000256" key="1">
    <source>
        <dbReference type="ARBA" id="ARBA00006082"/>
    </source>
</evidence>
<name>A0A9J6QR92_9FIRM</name>
<dbReference type="SMART" id="SM00853">
    <property type="entry name" value="MutL_C"/>
    <property type="match status" value="1"/>
</dbReference>
<dbReference type="InterPro" id="IPR020568">
    <property type="entry name" value="Ribosomal_Su5_D2-typ_SF"/>
</dbReference>
<protein>
    <recommendedName>
        <fullName evidence="4">DNA mismatch repair protein MutL</fullName>
    </recommendedName>
</protein>
<dbReference type="InterPro" id="IPR020667">
    <property type="entry name" value="DNA_mismatch_repair_MutL"/>
</dbReference>
<feature type="region of interest" description="Disordered" evidence="5">
    <location>
        <begin position="381"/>
        <end position="411"/>
    </location>
</feature>
<dbReference type="GO" id="GO:0030983">
    <property type="term" value="F:mismatched DNA binding"/>
    <property type="evidence" value="ECO:0007669"/>
    <property type="project" value="InterPro"/>
</dbReference>
<feature type="domain" description="MutL C-terminal dimerisation" evidence="6">
    <location>
        <begin position="437"/>
        <end position="578"/>
    </location>
</feature>
<dbReference type="Gene3D" id="3.30.565.10">
    <property type="entry name" value="Histidine kinase-like ATPase, C-terminal domain"/>
    <property type="match status" value="1"/>
</dbReference>
<dbReference type="AlphaFoldDB" id="A0A9J6QR92"/>
<dbReference type="InterPro" id="IPR014721">
    <property type="entry name" value="Ribsml_uS5_D2-typ_fold_subgr"/>
</dbReference>
<dbReference type="SUPFAM" id="SSF55874">
    <property type="entry name" value="ATPase domain of HSP90 chaperone/DNA topoisomerase II/histidine kinase"/>
    <property type="match status" value="1"/>
</dbReference>
<accession>A0A9J6QR92</accession>
<dbReference type="InterPro" id="IPR036890">
    <property type="entry name" value="HATPase_C_sf"/>
</dbReference>
<evidence type="ECO:0000313" key="8">
    <source>
        <dbReference type="EMBL" id="MCU7377908.1"/>
    </source>
</evidence>
<comment type="caution">
    <text evidence="8">The sequence shown here is derived from an EMBL/GenBank/DDBJ whole genome shotgun (WGS) entry which is preliminary data.</text>
</comment>
<dbReference type="NCBIfam" id="TIGR00585">
    <property type="entry name" value="mutl"/>
    <property type="match status" value="1"/>
</dbReference>
<dbReference type="GO" id="GO:0004519">
    <property type="term" value="F:endonuclease activity"/>
    <property type="evidence" value="ECO:0007669"/>
    <property type="project" value="UniProtKB-KW"/>
</dbReference>
<dbReference type="Gene3D" id="3.30.230.10">
    <property type="match status" value="1"/>
</dbReference>
<evidence type="ECO:0000259" key="6">
    <source>
        <dbReference type="SMART" id="SM00853"/>
    </source>
</evidence>
<dbReference type="InterPro" id="IPR042120">
    <property type="entry name" value="MutL_C_dimsub"/>
</dbReference>
<dbReference type="CDD" id="cd00782">
    <property type="entry name" value="MutL_Trans"/>
    <property type="match status" value="1"/>
</dbReference>
<dbReference type="GO" id="GO:0032300">
    <property type="term" value="C:mismatch repair complex"/>
    <property type="evidence" value="ECO:0007669"/>
    <property type="project" value="InterPro"/>
</dbReference>
<organism evidence="8 9">
    <name type="scientific">Hominibacterium faecale</name>
    <dbReference type="NCBI Taxonomy" id="2839743"/>
    <lineage>
        <taxon>Bacteria</taxon>
        <taxon>Bacillati</taxon>
        <taxon>Bacillota</taxon>
        <taxon>Clostridia</taxon>
        <taxon>Peptostreptococcales</taxon>
        <taxon>Anaerovoracaceae</taxon>
        <taxon>Hominibacterium</taxon>
    </lineage>
</organism>
<keyword evidence="8" id="KW-0378">Hydrolase</keyword>
<dbReference type="InterPro" id="IPR037198">
    <property type="entry name" value="MutL_C_sf"/>
</dbReference>
<keyword evidence="3 4" id="KW-0234">DNA repair</keyword>
<dbReference type="SUPFAM" id="SSF54211">
    <property type="entry name" value="Ribosomal protein S5 domain 2-like"/>
    <property type="match status" value="1"/>
</dbReference>
<dbReference type="Pfam" id="PF01119">
    <property type="entry name" value="DNA_mis_repair"/>
    <property type="match status" value="1"/>
</dbReference>
<proteinExistence type="inferred from homology"/>
<dbReference type="SUPFAM" id="SSF118116">
    <property type="entry name" value="DNA mismatch repair protein MutL"/>
    <property type="match status" value="1"/>
</dbReference>
<reference evidence="8" key="1">
    <citation type="submission" date="2022-09" db="EMBL/GenBank/DDBJ databases">
        <title>Culturomic study of gut microbiota in children with autism spectrum disorder.</title>
        <authorList>
            <person name="Efimov B.A."/>
            <person name="Chaplin A.V."/>
            <person name="Sokolova S.R."/>
            <person name="Pikina A.P."/>
            <person name="Korzhanova M."/>
            <person name="Belova V."/>
            <person name="Korostin D."/>
        </authorList>
    </citation>
    <scope>NUCLEOTIDE SEQUENCE</scope>
    <source>
        <strain evidence="8">ASD5510</strain>
    </source>
</reference>
<dbReference type="SMART" id="SM01340">
    <property type="entry name" value="DNA_mis_repair"/>
    <property type="match status" value="1"/>
</dbReference>
<dbReference type="InterPro" id="IPR002099">
    <property type="entry name" value="MutL/Mlh/PMS"/>
</dbReference>
<evidence type="ECO:0000256" key="4">
    <source>
        <dbReference type="HAMAP-Rule" id="MF_00149"/>
    </source>
</evidence>
<keyword evidence="2 4" id="KW-0227">DNA damage</keyword>
<dbReference type="GO" id="GO:0006298">
    <property type="term" value="P:mismatch repair"/>
    <property type="evidence" value="ECO:0007669"/>
    <property type="project" value="UniProtKB-UniRule"/>
</dbReference>
<dbReference type="EMBL" id="JAOSHN010000002">
    <property type="protein sequence ID" value="MCU7377908.1"/>
    <property type="molecule type" value="Genomic_DNA"/>
</dbReference>
<dbReference type="RefSeq" id="WP_253019677.1">
    <property type="nucleotide sequence ID" value="NZ_JAOSHN010000002.1"/>
</dbReference>
<dbReference type="Proteomes" id="UP001065549">
    <property type="component" value="Unassembled WGS sequence"/>
</dbReference>
<dbReference type="InterPro" id="IPR014762">
    <property type="entry name" value="DNA_mismatch_repair_CS"/>
</dbReference>
<dbReference type="PROSITE" id="PS00058">
    <property type="entry name" value="DNA_MISMATCH_REPAIR_1"/>
    <property type="match status" value="1"/>
</dbReference>
<dbReference type="InterPro" id="IPR042121">
    <property type="entry name" value="MutL_C_regsub"/>
</dbReference>
<dbReference type="Pfam" id="PF13589">
    <property type="entry name" value="HATPase_c_3"/>
    <property type="match status" value="1"/>
</dbReference>
<dbReference type="PANTHER" id="PTHR10073:SF12">
    <property type="entry name" value="DNA MISMATCH REPAIR PROTEIN MLH1"/>
    <property type="match status" value="1"/>
</dbReference>
<feature type="compositionally biased region" description="Basic and acidic residues" evidence="5">
    <location>
        <begin position="381"/>
        <end position="395"/>
    </location>
</feature>
<dbReference type="InterPro" id="IPR014790">
    <property type="entry name" value="MutL_C"/>
</dbReference>
<dbReference type="Gene3D" id="3.30.1540.20">
    <property type="entry name" value="MutL, C-terminal domain, dimerisation subdomain"/>
    <property type="match status" value="1"/>
</dbReference>
<evidence type="ECO:0000256" key="3">
    <source>
        <dbReference type="ARBA" id="ARBA00023204"/>
    </source>
</evidence>
<evidence type="ECO:0000256" key="5">
    <source>
        <dbReference type="SAM" id="MobiDB-lite"/>
    </source>
</evidence>
<dbReference type="GO" id="GO:0140664">
    <property type="term" value="F:ATP-dependent DNA damage sensor activity"/>
    <property type="evidence" value="ECO:0007669"/>
    <property type="project" value="InterPro"/>
</dbReference>
<comment type="similarity">
    <text evidence="1 4">Belongs to the DNA mismatch repair MutL/HexB family.</text>
</comment>
<dbReference type="Pfam" id="PF08676">
    <property type="entry name" value="MutL_C"/>
    <property type="match status" value="1"/>
</dbReference>
<evidence type="ECO:0000313" key="9">
    <source>
        <dbReference type="Proteomes" id="UP001065549"/>
    </source>
</evidence>
<keyword evidence="8" id="KW-0540">Nuclease</keyword>
<gene>
    <name evidence="4 8" type="primary">mutL</name>
    <name evidence="8" type="ORF">OBO34_06025</name>
</gene>
<comment type="function">
    <text evidence="4">This protein is involved in the repair of mismatches in DNA. It is required for dam-dependent methyl-directed DNA mismatch repair. May act as a 'molecular matchmaker', a protein that promotes the formation of a stable complex between two or more DNA-binding proteins in an ATP-dependent manner without itself being part of a final effector complex.</text>
</comment>
<dbReference type="CDD" id="cd16926">
    <property type="entry name" value="HATPase_MutL-MLH-PMS-like"/>
    <property type="match status" value="1"/>
</dbReference>
<keyword evidence="9" id="KW-1185">Reference proteome</keyword>
<evidence type="ECO:0000256" key="2">
    <source>
        <dbReference type="ARBA" id="ARBA00022763"/>
    </source>
</evidence>
<dbReference type="GO" id="GO:0016887">
    <property type="term" value="F:ATP hydrolysis activity"/>
    <property type="evidence" value="ECO:0007669"/>
    <property type="project" value="InterPro"/>
</dbReference>
<dbReference type="FunFam" id="3.30.565.10:FF:000003">
    <property type="entry name" value="DNA mismatch repair endonuclease MutL"/>
    <property type="match status" value="1"/>
</dbReference>
<sequence>MIRILEKEVADKIAAGEVVDRPLSIVKELVENSIDAGASAITVEIKKGGKAYIRVTDNGCGIEADQVETAFLRHATSKISQAKDLETIETLGFRGEALASIAAVSRTEIITKTANAPAGVRLAVEGSRPAEKEMTGCPNGTTVVVRDLFYNTPARQKFMKSDASESSLIIEFISQIALAYANVKIRLVNNGSLLFTTPGKGDRYQNILTVYSREIGDELIPVQGQQGNLSLEGYISGPGLSHATRKHQIFFINGRVVNSKILQKGISQAYSDKLFEGRFPAAYLFLQAAPQTLDVNIHPNKREVRFDNEAIVTEFVRQILRQALLSKESIPAVTEKDVFRKERSEEYKAAAKKTDFRKAAPVPPPEEEQVDIKKLLSTIRQEEEKKEPSIKEEAASYRADPGPAAASVSAEGKKADPLVQIKKPQTPAPFDFDDLTITGSIFGTYITAIDETCFYLIDQHAAHERVFFEKLMDQYRSSEKHSQPIMIPIMLNVSYPAAEEHEEWMEPLRQMGFSVEGFGPKTYIVKEIPMFMGLDEAERFLNDFVDSASAGIKMDHAPAIEKLTMRSCKSAVKAHDYLKDSEIDQLMADLKKCENPFSCPHGRPTFIKMTQYEIEKMFKRV</sequence>
<keyword evidence="8" id="KW-0255">Endonuclease</keyword>